<evidence type="ECO:0000313" key="14">
    <source>
        <dbReference type="EMBL" id="NGP76564.1"/>
    </source>
</evidence>
<dbReference type="CDD" id="cd02888">
    <property type="entry name" value="RNR_II_dimer"/>
    <property type="match status" value="1"/>
</dbReference>
<comment type="cofactor">
    <cofactor evidence="1 11">
        <name>adenosylcob(III)alamin</name>
        <dbReference type="ChEBI" id="CHEBI:18408"/>
    </cofactor>
</comment>
<keyword evidence="8" id="KW-1015">Disulfide bond</keyword>
<keyword evidence="3 11" id="KW-0846">Cobalamin</keyword>
<dbReference type="PRINTS" id="PR01183">
    <property type="entry name" value="RIBORDTASEM1"/>
</dbReference>
<dbReference type="GO" id="GO:0071897">
    <property type="term" value="P:DNA biosynthetic process"/>
    <property type="evidence" value="ECO:0007669"/>
    <property type="project" value="UniProtKB-KW"/>
</dbReference>
<evidence type="ECO:0000256" key="9">
    <source>
        <dbReference type="ARBA" id="ARBA00023285"/>
    </source>
</evidence>
<dbReference type="InterPro" id="IPR050862">
    <property type="entry name" value="RdRp_reductase_class-2"/>
</dbReference>
<dbReference type="RefSeq" id="WP_165141017.1">
    <property type="nucleotide sequence ID" value="NZ_JAALLT010000002.1"/>
</dbReference>
<keyword evidence="15" id="KW-1185">Reference proteome</keyword>
<feature type="domain" description="Ribonucleotide reductase large subunit N-terminal" evidence="12">
    <location>
        <begin position="10"/>
        <end position="83"/>
    </location>
</feature>
<dbReference type="PANTHER" id="PTHR43371:SF1">
    <property type="entry name" value="RIBONUCLEOSIDE-DIPHOSPHATE REDUCTASE"/>
    <property type="match status" value="1"/>
</dbReference>
<evidence type="ECO:0000256" key="7">
    <source>
        <dbReference type="ARBA" id="ARBA00023116"/>
    </source>
</evidence>
<comment type="caution">
    <text evidence="14">The sequence shown here is derived from an EMBL/GenBank/DDBJ whole genome shotgun (WGS) entry which is preliminary data.</text>
</comment>
<comment type="function">
    <text evidence="11">Catalyzes the reduction of ribonucleotides to deoxyribonucleotides. May function to provide a pool of deoxyribonucleotide precursors for DNA repair during oxygen limitation and/or for immediate growth after restoration of oxygen.</text>
</comment>
<dbReference type="GO" id="GO:0005524">
    <property type="term" value="F:ATP binding"/>
    <property type="evidence" value="ECO:0007669"/>
    <property type="project" value="InterPro"/>
</dbReference>
<comment type="similarity">
    <text evidence="2 11">Belongs to the ribonucleoside diphosphate reductase class-2 family.</text>
</comment>
<evidence type="ECO:0000256" key="6">
    <source>
        <dbReference type="ARBA" id="ARBA00023002"/>
    </source>
</evidence>
<comment type="catalytic activity">
    <reaction evidence="10 11">
        <text>a 2'-deoxyribonucleoside 5'-diphosphate + [thioredoxin]-disulfide + H2O = a ribonucleoside 5'-diphosphate + [thioredoxin]-dithiol</text>
        <dbReference type="Rhea" id="RHEA:23252"/>
        <dbReference type="Rhea" id="RHEA-COMP:10698"/>
        <dbReference type="Rhea" id="RHEA-COMP:10700"/>
        <dbReference type="ChEBI" id="CHEBI:15377"/>
        <dbReference type="ChEBI" id="CHEBI:29950"/>
        <dbReference type="ChEBI" id="CHEBI:50058"/>
        <dbReference type="ChEBI" id="CHEBI:57930"/>
        <dbReference type="ChEBI" id="CHEBI:73316"/>
        <dbReference type="EC" id="1.17.4.1"/>
    </reaction>
</comment>
<dbReference type="NCBIfam" id="TIGR02504">
    <property type="entry name" value="NrdJ_Z"/>
    <property type="match status" value="1"/>
</dbReference>
<evidence type="ECO:0000259" key="12">
    <source>
        <dbReference type="Pfam" id="PF00317"/>
    </source>
</evidence>
<evidence type="ECO:0000256" key="8">
    <source>
        <dbReference type="ARBA" id="ARBA00023157"/>
    </source>
</evidence>
<keyword evidence="4 11" id="KW-0237">DNA synthesis</keyword>
<dbReference type="GO" id="GO:0031419">
    <property type="term" value="F:cobalamin binding"/>
    <property type="evidence" value="ECO:0007669"/>
    <property type="project" value="UniProtKB-KW"/>
</dbReference>
<dbReference type="EC" id="1.17.4.1" evidence="11"/>
<evidence type="ECO:0000256" key="1">
    <source>
        <dbReference type="ARBA" id="ARBA00001922"/>
    </source>
</evidence>
<keyword evidence="9 11" id="KW-0170">Cobalt</keyword>
<dbReference type="Pfam" id="PF00317">
    <property type="entry name" value="Ribonuc_red_lgN"/>
    <property type="match status" value="1"/>
</dbReference>
<proteinExistence type="inferred from homology"/>
<sequence length="600" mass="67573">MENQIAHLETELSRHIWENKYRYSINGSIKDKTIEDTWRRVASAMAKAECQNSVDWEEAFFETLSNFKFLPGGRIIAGAGTERNVTLFNCFVMGVIDDSISSIFDHVKEGALTLQWGGGIGCDFSTLRPKGSLARSTNNISSGPVSFMKIWDAMCDTMLSTGARRGAMMGTLRCDHPDIQSFIDVKKEPGILTNFNLSVLITEDFVNAVNKDEEWLLVFPEKEISGQVDKDAIQNTDSVYRKWPGFKGKVPCRVFGKLKAKKLWAEIMKANYNCAEPGVLFIDRINALNNLKYTEDIFCTNPCGEVPLPPYGACNLGSINLTQFIKRPFTKEAAIDMEGVKETARLAVRMLDNVISISNFPLEKQKIRIYRSRRIGVGITGLADALIMMNKDYGSNQGREMAENIMREISHEAYRSSIELAKTRGSFPDFKAQAYLKRPFIKQLPASIQQGIKKYGIRNSHLLSIAPTGSISLLAGNVSSGLEPIFDYEYSRNVLNPNGSVSHYRVRDFAYRLWVEKYGSANNLPDAFVRARELSPLQHLKMQAVLQRHVDNSISKTIHVPESYSYSSFKNIYKEAYDMKLKGCTTYRTVKNRSAVLSSD</sequence>
<dbReference type="InterPro" id="IPR013344">
    <property type="entry name" value="RNR_NrdJ/NrdZ"/>
</dbReference>
<evidence type="ECO:0000313" key="15">
    <source>
        <dbReference type="Proteomes" id="UP000473278"/>
    </source>
</evidence>
<evidence type="ECO:0000256" key="11">
    <source>
        <dbReference type="RuleBase" id="RU364064"/>
    </source>
</evidence>
<evidence type="ECO:0000256" key="5">
    <source>
        <dbReference type="ARBA" id="ARBA00022741"/>
    </source>
</evidence>
<keyword evidence="6 11" id="KW-0560">Oxidoreductase</keyword>
<evidence type="ECO:0000259" key="13">
    <source>
        <dbReference type="Pfam" id="PF02867"/>
    </source>
</evidence>
<dbReference type="InterPro" id="IPR013509">
    <property type="entry name" value="RNR_lsu_N"/>
</dbReference>
<dbReference type="EMBL" id="JAALLT010000002">
    <property type="protein sequence ID" value="NGP76564.1"/>
    <property type="molecule type" value="Genomic_DNA"/>
</dbReference>
<protein>
    <recommendedName>
        <fullName evidence="11">Vitamin B12-dependent ribonucleotide reductase</fullName>
        <ecNumber evidence="11">1.17.4.1</ecNumber>
    </recommendedName>
</protein>
<dbReference type="AlphaFoldDB" id="A0A6M1SZF4"/>
<evidence type="ECO:0000256" key="10">
    <source>
        <dbReference type="ARBA" id="ARBA00047754"/>
    </source>
</evidence>
<evidence type="ECO:0000256" key="4">
    <source>
        <dbReference type="ARBA" id="ARBA00022634"/>
    </source>
</evidence>
<dbReference type="PANTHER" id="PTHR43371">
    <property type="entry name" value="VITAMIN B12-DEPENDENT RIBONUCLEOTIDE REDUCTASE"/>
    <property type="match status" value="1"/>
</dbReference>
<keyword evidence="5 11" id="KW-0547">Nucleotide-binding</keyword>
<evidence type="ECO:0000256" key="2">
    <source>
        <dbReference type="ARBA" id="ARBA00007405"/>
    </source>
</evidence>
<dbReference type="SUPFAM" id="SSF51998">
    <property type="entry name" value="PFL-like glycyl radical enzymes"/>
    <property type="match status" value="1"/>
</dbReference>
<feature type="domain" description="Ribonucleotide reductase large subunit C-terminal" evidence="13">
    <location>
        <begin position="89"/>
        <end position="587"/>
    </location>
</feature>
<reference evidence="14 15" key="1">
    <citation type="submission" date="2020-02" db="EMBL/GenBank/DDBJ databases">
        <title>Balneolaceae bacterium YR4-1, complete genome.</title>
        <authorList>
            <person name="Li Y."/>
            <person name="Wu S."/>
        </authorList>
    </citation>
    <scope>NUCLEOTIDE SEQUENCE [LARGE SCALE GENOMIC DNA]</scope>
    <source>
        <strain evidence="14 15">YR4-1</strain>
    </source>
</reference>
<dbReference type="GO" id="GO:0009263">
    <property type="term" value="P:deoxyribonucleotide biosynthetic process"/>
    <property type="evidence" value="ECO:0007669"/>
    <property type="project" value="UniProtKB-KW"/>
</dbReference>
<dbReference type="Proteomes" id="UP000473278">
    <property type="component" value="Unassembled WGS sequence"/>
</dbReference>
<keyword evidence="7" id="KW-0215">Deoxyribonucleotide synthesis</keyword>
<dbReference type="InterPro" id="IPR000788">
    <property type="entry name" value="RNR_lg_C"/>
</dbReference>
<dbReference type="Pfam" id="PF02867">
    <property type="entry name" value="Ribonuc_red_lgC"/>
    <property type="match status" value="1"/>
</dbReference>
<organism evidence="14 15">
    <name type="scientific">Halalkalibaculum roseum</name>
    <dbReference type="NCBI Taxonomy" id="2709311"/>
    <lineage>
        <taxon>Bacteria</taxon>
        <taxon>Pseudomonadati</taxon>
        <taxon>Balneolota</taxon>
        <taxon>Balneolia</taxon>
        <taxon>Balneolales</taxon>
        <taxon>Balneolaceae</taxon>
        <taxon>Halalkalibaculum</taxon>
    </lineage>
</organism>
<dbReference type="Gene3D" id="3.20.70.20">
    <property type="match status" value="1"/>
</dbReference>
<gene>
    <name evidence="14" type="ORF">G3570_07965</name>
</gene>
<name>A0A6M1SZF4_9BACT</name>
<accession>A0A6M1SZF4</accession>
<evidence type="ECO:0000256" key="3">
    <source>
        <dbReference type="ARBA" id="ARBA00022628"/>
    </source>
</evidence>
<dbReference type="GO" id="GO:0004748">
    <property type="term" value="F:ribonucleoside-diphosphate reductase activity, thioredoxin disulfide as acceptor"/>
    <property type="evidence" value="ECO:0007669"/>
    <property type="project" value="UniProtKB-EC"/>
</dbReference>